<evidence type="ECO:0000256" key="2">
    <source>
        <dbReference type="ARBA" id="ARBA00022670"/>
    </source>
</evidence>
<feature type="compositionally biased region" description="Polar residues" evidence="9">
    <location>
        <begin position="391"/>
        <end position="410"/>
    </location>
</feature>
<dbReference type="KEGG" id="rsa:RSal33209_3166"/>
<dbReference type="eggNOG" id="COG4934">
    <property type="taxonomic scope" value="Bacteria"/>
</dbReference>
<dbReference type="GO" id="GO:0008240">
    <property type="term" value="F:tripeptidyl-peptidase activity"/>
    <property type="evidence" value="ECO:0007669"/>
    <property type="project" value="TreeGrafter"/>
</dbReference>
<feature type="region of interest" description="Disordered" evidence="9">
    <location>
        <begin position="383"/>
        <end position="418"/>
    </location>
</feature>
<dbReference type="PROSITE" id="PS00138">
    <property type="entry name" value="SUBTILASE_SER"/>
    <property type="match status" value="1"/>
</dbReference>
<dbReference type="PANTHER" id="PTHR14218:SF15">
    <property type="entry name" value="TRIPEPTIDYL-PEPTIDASE 1"/>
    <property type="match status" value="1"/>
</dbReference>
<sequence>MKKNRVRARGSVIAGLAVPAIVLAFAGTSVAATPSPSPDVVQGIAGSSSPRVSHSQRLDAAPAQQQRTIKVSLAPHNVAILDALLANVNDPASPQYRHFLTSAEYAARFAPTQAEVDSVAAVLKAKGLSIDAVGPGNHYVSASGNVSQLQNLFKTNLSQYRDSQTGTDFTGADSDVKVPQSLAGLITDVSGLTDEGKILRPASYKAPVDAATLQTEAKAVTDKGSGVKGGFTPKELNSGYNTASISGAAQGAGQTIALVEFSGHKQSHVTTYNTQYNISAATLQDVNVDGGPGTPDEGQGEVGLDIQVLHAVAPKASILNYQAPNTDAADIDLYTAIINDNKASIVSSSWGNAENQSTQSHITALSNIFKQATAQGQTILSASGDHGASDDWSNNNDAKLTVDSPSSDPNVTGVGGTRLSIDSNTGAWAGEAVWNDYVKSGDTWRGATGGGVSTFFARPSWQTGAGVNTSQKRQVPDISSAAAEFQYSIYSENYDSNGNDLGEGWSASAGTSAAAPLNAGFLALVSNQGGGSVGFGNVNPAIYKAAAANPSAFHDITSGTNSIVGKSSSYAVTAGFDKATGWGSPNFPAYGTELLKK</sequence>
<dbReference type="InterPro" id="IPR000209">
    <property type="entry name" value="Peptidase_S8/S53_dom"/>
</dbReference>
<dbReference type="PROSITE" id="PS51695">
    <property type="entry name" value="SEDOLISIN"/>
    <property type="match status" value="1"/>
</dbReference>
<dbReference type="MEROPS" id="S53.004"/>
<keyword evidence="3" id="KW-0479">Metal-binding</keyword>
<feature type="compositionally biased region" description="Polar residues" evidence="9">
    <location>
        <begin position="45"/>
        <end position="55"/>
    </location>
</feature>
<comment type="similarity">
    <text evidence="8">Belongs to the peptidase S8 family.</text>
</comment>
<evidence type="ECO:0000256" key="8">
    <source>
        <dbReference type="PROSITE-ProRule" id="PRU01240"/>
    </source>
</evidence>
<dbReference type="HOGENOM" id="CLU_012501_0_0_11"/>
<dbReference type="Pfam" id="PF09286">
    <property type="entry name" value="Pro-kuma_activ"/>
    <property type="match status" value="1"/>
</dbReference>
<dbReference type="SUPFAM" id="SSF54897">
    <property type="entry name" value="Protease propeptides/inhibitors"/>
    <property type="match status" value="1"/>
</dbReference>
<evidence type="ECO:0000313" key="12">
    <source>
        <dbReference type="EMBL" id="ABY24884.1"/>
    </source>
</evidence>
<proteinExistence type="inferred from homology"/>
<evidence type="ECO:0000256" key="9">
    <source>
        <dbReference type="SAM" id="MobiDB-lite"/>
    </source>
</evidence>
<dbReference type="PROSITE" id="PS51892">
    <property type="entry name" value="SUBTILASE"/>
    <property type="match status" value="1"/>
</dbReference>
<comment type="caution">
    <text evidence="8">Lacks conserved residue(s) required for the propagation of feature annotation.</text>
</comment>
<keyword evidence="10" id="KW-0732">Signal</keyword>
<dbReference type="EMBL" id="CP000910">
    <property type="protein sequence ID" value="ABY24884.1"/>
    <property type="molecule type" value="Genomic_DNA"/>
</dbReference>
<keyword evidence="4 12" id="KW-0378">Hydrolase</keyword>
<dbReference type="RefSeq" id="WP_012246526.1">
    <property type="nucleotide sequence ID" value="NC_010168.1"/>
</dbReference>
<accession>A9WUL3</accession>
<dbReference type="Pfam" id="PF00082">
    <property type="entry name" value="Peptidase_S8"/>
    <property type="match status" value="1"/>
</dbReference>
<dbReference type="SUPFAM" id="SSF52743">
    <property type="entry name" value="Subtilisin-like"/>
    <property type="match status" value="1"/>
</dbReference>
<comment type="cofactor">
    <cofactor evidence="1">
        <name>Ca(2+)</name>
        <dbReference type="ChEBI" id="CHEBI:29108"/>
    </cofactor>
</comment>
<feature type="domain" description="Peptidase S53" evidence="11">
    <location>
        <begin position="230"/>
        <end position="597"/>
    </location>
</feature>
<keyword evidence="2" id="KW-0645">Protease</keyword>
<evidence type="ECO:0000256" key="4">
    <source>
        <dbReference type="ARBA" id="ARBA00022801"/>
    </source>
</evidence>
<feature type="signal peptide" evidence="10">
    <location>
        <begin position="1"/>
        <end position="31"/>
    </location>
</feature>
<dbReference type="GO" id="GO:0004252">
    <property type="term" value="F:serine-type endopeptidase activity"/>
    <property type="evidence" value="ECO:0007669"/>
    <property type="project" value="InterPro"/>
</dbReference>
<dbReference type="InterPro" id="IPR015366">
    <property type="entry name" value="S53_propep"/>
</dbReference>
<dbReference type="GO" id="GO:0006508">
    <property type="term" value="P:proteolysis"/>
    <property type="evidence" value="ECO:0007669"/>
    <property type="project" value="UniProtKB-KW"/>
</dbReference>
<feature type="region of interest" description="Disordered" evidence="9">
    <location>
        <begin position="32"/>
        <end position="55"/>
    </location>
</feature>
<evidence type="ECO:0000256" key="3">
    <source>
        <dbReference type="ARBA" id="ARBA00022723"/>
    </source>
</evidence>
<dbReference type="InterPro" id="IPR030400">
    <property type="entry name" value="Sedolisin_dom"/>
</dbReference>
<gene>
    <name evidence="12" type="ordered locus">RSal33209_3166</name>
</gene>
<dbReference type="SMART" id="SM00944">
    <property type="entry name" value="Pro-kuma_activ"/>
    <property type="match status" value="1"/>
</dbReference>
<keyword evidence="7" id="KW-0865">Zymogen</keyword>
<dbReference type="InterPro" id="IPR050819">
    <property type="entry name" value="Tripeptidyl-peptidase_I"/>
</dbReference>
<protein>
    <submittedName>
        <fullName evidence="12">Pseudomonapepsin</fullName>
        <ecNumber evidence="12">3.4.21.100</ecNumber>
    </submittedName>
</protein>
<dbReference type="Proteomes" id="UP000002007">
    <property type="component" value="Chromosome"/>
</dbReference>
<reference evidence="13" key="1">
    <citation type="journal article" date="2008" name="J. Bacteriol.">
        <title>Genome sequence of the fish pathogen Renibacterium salmoninarum suggests reductive evolution away from an environmental Arthrobacter ancestor.</title>
        <authorList>
            <person name="Wiens G.D."/>
            <person name="Rockey D.D."/>
            <person name="Wu Z."/>
            <person name="Chang J."/>
            <person name="Levy R."/>
            <person name="Crane S."/>
            <person name="Chen D.S."/>
            <person name="Capri G.R."/>
            <person name="Burnett J.R."/>
            <person name="Sudheesh P.S."/>
            <person name="Schipma M.J."/>
            <person name="Burd H."/>
            <person name="Bhattacharyya A."/>
            <person name="Rhodes L.D."/>
            <person name="Kaul R."/>
            <person name="Strom M.S."/>
        </authorList>
    </citation>
    <scope>NUCLEOTIDE SEQUENCE [LARGE SCALE GENOMIC DNA]</scope>
    <source>
        <strain evidence="13">ATCC 33209 / DSM 20767 / JCM 11484 / NBRC 15589 / NCIMB 2235</strain>
    </source>
</reference>
<keyword evidence="6" id="KW-0106">Calcium</keyword>
<evidence type="ECO:0000256" key="5">
    <source>
        <dbReference type="ARBA" id="ARBA00022825"/>
    </source>
</evidence>
<evidence type="ECO:0000259" key="11">
    <source>
        <dbReference type="PROSITE" id="PS51695"/>
    </source>
</evidence>
<dbReference type="InterPro" id="IPR036852">
    <property type="entry name" value="Peptidase_S8/S53_dom_sf"/>
</dbReference>
<dbReference type="CDD" id="cd11377">
    <property type="entry name" value="Pro-peptidase_S53"/>
    <property type="match status" value="1"/>
</dbReference>
<organism evidence="12 13">
    <name type="scientific">Renibacterium salmoninarum (strain ATCC 33209 / DSM 20767 / JCM 11484 / NBRC 15589 / NCIMB 2235)</name>
    <dbReference type="NCBI Taxonomy" id="288705"/>
    <lineage>
        <taxon>Bacteria</taxon>
        <taxon>Bacillati</taxon>
        <taxon>Actinomycetota</taxon>
        <taxon>Actinomycetes</taxon>
        <taxon>Micrococcales</taxon>
        <taxon>Micrococcaceae</taxon>
        <taxon>Renibacterium</taxon>
    </lineage>
</organism>
<dbReference type="PANTHER" id="PTHR14218">
    <property type="entry name" value="PROTEASE S8 TRIPEPTIDYL PEPTIDASE I CLN2"/>
    <property type="match status" value="1"/>
</dbReference>
<keyword evidence="13" id="KW-1185">Reference proteome</keyword>
<evidence type="ECO:0000256" key="7">
    <source>
        <dbReference type="ARBA" id="ARBA00023145"/>
    </source>
</evidence>
<evidence type="ECO:0000256" key="10">
    <source>
        <dbReference type="SAM" id="SignalP"/>
    </source>
</evidence>
<dbReference type="EC" id="3.4.21.100" evidence="12"/>
<feature type="chain" id="PRO_5002746524" evidence="10">
    <location>
        <begin position="32"/>
        <end position="597"/>
    </location>
</feature>
<dbReference type="STRING" id="288705.RSal33209_3166"/>
<evidence type="ECO:0000313" key="13">
    <source>
        <dbReference type="Proteomes" id="UP000002007"/>
    </source>
</evidence>
<evidence type="ECO:0000256" key="6">
    <source>
        <dbReference type="ARBA" id="ARBA00022837"/>
    </source>
</evidence>
<dbReference type="GO" id="GO:0046872">
    <property type="term" value="F:metal ion binding"/>
    <property type="evidence" value="ECO:0007669"/>
    <property type="project" value="UniProtKB-KW"/>
</dbReference>
<keyword evidence="5" id="KW-0720">Serine protease</keyword>
<dbReference type="AlphaFoldDB" id="A9WUL3"/>
<dbReference type="CDD" id="cd04056">
    <property type="entry name" value="Peptidases_S53"/>
    <property type="match status" value="1"/>
</dbReference>
<dbReference type="InterPro" id="IPR023828">
    <property type="entry name" value="Peptidase_S8_Ser-AS"/>
</dbReference>
<name>A9WUL3_RENSM</name>
<dbReference type="Gene3D" id="3.40.50.200">
    <property type="entry name" value="Peptidase S8/S53 domain"/>
    <property type="match status" value="1"/>
</dbReference>
<evidence type="ECO:0000256" key="1">
    <source>
        <dbReference type="ARBA" id="ARBA00001913"/>
    </source>
</evidence>